<dbReference type="EC" id="2.7.7.7" evidence="11"/>
<feature type="domain" description="AAA+ ATPase" evidence="12">
    <location>
        <begin position="34"/>
        <end position="180"/>
    </location>
</feature>
<dbReference type="InterPro" id="IPR050238">
    <property type="entry name" value="DNA_Rep/Repair_Clamp_Loader"/>
</dbReference>
<dbReference type="GO" id="GO:0005524">
    <property type="term" value="F:ATP binding"/>
    <property type="evidence" value="ECO:0007669"/>
    <property type="project" value="UniProtKB-KW"/>
</dbReference>
<dbReference type="NCBIfam" id="NF004046">
    <property type="entry name" value="PRK05563.1"/>
    <property type="match status" value="1"/>
</dbReference>
<dbReference type="Gene3D" id="1.20.272.10">
    <property type="match status" value="1"/>
</dbReference>
<dbReference type="InterPro" id="IPR012763">
    <property type="entry name" value="DNA_pol_III_sug/sutau_N"/>
</dbReference>
<comment type="similarity">
    <text evidence="1 11">Belongs to the DnaX/STICHEL family.</text>
</comment>
<dbReference type="GO" id="GO:0003887">
    <property type="term" value="F:DNA-directed DNA polymerase activity"/>
    <property type="evidence" value="ECO:0007669"/>
    <property type="project" value="UniProtKB-KW"/>
</dbReference>
<evidence type="ECO:0000256" key="11">
    <source>
        <dbReference type="RuleBase" id="RU364063"/>
    </source>
</evidence>
<dbReference type="Gene3D" id="3.40.50.300">
    <property type="entry name" value="P-loop containing nucleotide triphosphate hydrolases"/>
    <property type="match status" value="1"/>
</dbReference>
<sequence length="534" mass="59624">MSLYRKYRPQKFESLIGQNHVRQTLSNALSSGNFSHAYIFSGPKGSGKTTTARLLAKALNCTGRELSLGSFEPCNKCRSCKEITAGHSMDMIEIDAASNRGIDEIRDLREKIKFAPTASKYKIYIIDECHMLTKEAFNALLKTLEEPPAHAIFIMATTEAHKVPPTILSRAQVFDFKKANLQDILKLLNKVVAEESIKIDDEALHLIGRLSFGAFRDALSMLEQVASIREDARHKITLEQVQEILGQTTASEVWDFVESLANSDRKKALKLVEKIYFEGKDLENFLAESISILRKLILIKAELSSEFEAGGEEEQRLKEISEYLTTEKIVLMIEKFVEASTKVKTSILGQLPLEMAVFELTEGQQIQNAKFKMQNDNVKIKNSDEGHGVALSEVPASGARRSRAIASGGGAEDKGLAWEAESEKHPVAGFNQQHWPSVFKEVKAHNNSLAAMLRDAQFAGTTDSQITLAVKFKFHAEQICSKRNLTVIESAIMKVCGSPYKVECVVDPELKIKKPLEQEEEVLNNAKEVFEVEE</sequence>
<evidence type="ECO:0000256" key="9">
    <source>
        <dbReference type="ARBA" id="ARBA00022932"/>
    </source>
</evidence>
<dbReference type="PANTHER" id="PTHR11669">
    <property type="entry name" value="REPLICATION FACTOR C / DNA POLYMERASE III GAMMA-TAU SUBUNIT"/>
    <property type="match status" value="1"/>
</dbReference>
<keyword evidence="4 11" id="KW-0235">DNA replication</keyword>
<organism evidence="13 14">
    <name type="scientific">Candidatus Berkelbacteria bacterium RBG_13_40_8</name>
    <dbReference type="NCBI Taxonomy" id="1797467"/>
    <lineage>
        <taxon>Bacteria</taxon>
        <taxon>Candidatus Berkelbacteria</taxon>
    </lineage>
</organism>
<dbReference type="InterPro" id="IPR027417">
    <property type="entry name" value="P-loop_NTPase"/>
</dbReference>
<keyword evidence="7" id="KW-0862">Zinc</keyword>
<dbReference type="GO" id="GO:0046872">
    <property type="term" value="F:metal ion binding"/>
    <property type="evidence" value="ECO:0007669"/>
    <property type="project" value="UniProtKB-KW"/>
</dbReference>
<gene>
    <name evidence="11" type="primary">dnaX</name>
    <name evidence="13" type="ORF">A2V71_01705</name>
</gene>
<evidence type="ECO:0000256" key="2">
    <source>
        <dbReference type="ARBA" id="ARBA00022679"/>
    </source>
</evidence>
<dbReference type="CDD" id="cd18137">
    <property type="entry name" value="HLD_clamp_pol_III_gamma_tau"/>
    <property type="match status" value="1"/>
</dbReference>
<accession>A0A1F5DQ44</accession>
<keyword evidence="6 11" id="KW-0547">Nucleotide-binding</keyword>
<dbReference type="Pfam" id="PF22608">
    <property type="entry name" value="DNAX_ATPase_lid"/>
    <property type="match status" value="1"/>
</dbReference>
<dbReference type="SUPFAM" id="SSF48019">
    <property type="entry name" value="post-AAA+ oligomerization domain-like"/>
    <property type="match status" value="1"/>
</dbReference>
<dbReference type="InterPro" id="IPR022754">
    <property type="entry name" value="DNA_pol_III_gamma-3"/>
</dbReference>
<comment type="function">
    <text evidence="11">DNA polymerase III is a complex, multichain enzyme responsible for most of the replicative synthesis in bacteria. This DNA polymerase also exhibits 3' to 5' exonuclease activity.</text>
</comment>
<dbReference type="GO" id="GO:0003677">
    <property type="term" value="F:DNA binding"/>
    <property type="evidence" value="ECO:0007669"/>
    <property type="project" value="InterPro"/>
</dbReference>
<evidence type="ECO:0000256" key="10">
    <source>
        <dbReference type="ARBA" id="ARBA00049244"/>
    </source>
</evidence>
<comment type="caution">
    <text evidence="13">The sequence shown here is derived from an EMBL/GenBank/DDBJ whole genome shotgun (WGS) entry which is preliminary data.</text>
</comment>
<dbReference type="Proteomes" id="UP000178764">
    <property type="component" value="Unassembled WGS sequence"/>
</dbReference>
<dbReference type="EMBL" id="MEZT01000005">
    <property type="protein sequence ID" value="OGD57131.1"/>
    <property type="molecule type" value="Genomic_DNA"/>
</dbReference>
<dbReference type="InterPro" id="IPR008921">
    <property type="entry name" value="DNA_pol3_clamp-load_cplx_C"/>
</dbReference>
<comment type="catalytic activity">
    <reaction evidence="10 11">
        <text>DNA(n) + a 2'-deoxyribonucleoside 5'-triphosphate = DNA(n+1) + diphosphate</text>
        <dbReference type="Rhea" id="RHEA:22508"/>
        <dbReference type="Rhea" id="RHEA-COMP:17339"/>
        <dbReference type="Rhea" id="RHEA-COMP:17340"/>
        <dbReference type="ChEBI" id="CHEBI:33019"/>
        <dbReference type="ChEBI" id="CHEBI:61560"/>
        <dbReference type="ChEBI" id="CHEBI:173112"/>
        <dbReference type="EC" id="2.7.7.7"/>
    </reaction>
</comment>
<keyword evidence="5" id="KW-0479">Metal-binding</keyword>
<evidence type="ECO:0000256" key="5">
    <source>
        <dbReference type="ARBA" id="ARBA00022723"/>
    </source>
</evidence>
<protein>
    <recommendedName>
        <fullName evidence="11">DNA polymerase III subunit gamma/tau</fullName>
        <ecNumber evidence="11">2.7.7.7</ecNumber>
    </recommendedName>
</protein>
<dbReference type="SMART" id="SM00382">
    <property type="entry name" value="AAA"/>
    <property type="match status" value="1"/>
</dbReference>
<dbReference type="Pfam" id="PF13177">
    <property type="entry name" value="DNA_pol3_delta2"/>
    <property type="match status" value="1"/>
</dbReference>
<evidence type="ECO:0000313" key="14">
    <source>
        <dbReference type="Proteomes" id="UP000178764"/>
    </source>
</evidence>
<proteinExistence type="inferred from homology"/>
<dbReference type="FunFam" id="3.40.50.300:FF:000014">
    <property type="entry name" value="DNA polymerase III subunit gamma/tau"/>
    <property type="match status" value="1"/>
</dbReference>
<dbReference type="SUPFAM" id="SSF52540">
    <property type="entry name" value="P-loop containing nucleoside triphosphate hydrolases"/>
    <property type="match status" value="1"/>
</dbReference>
<reference evidence="13 14" key="1">
    <citation type="journal article" date="2016" name="Nat. Commun.">
        <title>Thousands of microbial genomes shed light on interconnected biogeochemical processes in an aquifer system.</title>
        <authorList>
            <person name="Anantharaman K."/>
            <person name="Brown C.T."/>
            <person name="Hug L.A."/>
            <person name="Sharon I."/>
            <person name="Castelle C.J."/>
            <person name="Probst A.J."/>
            <person name="Thomas B.C."/>
            <person name="Singh A."/>
            <person name="Wilkins M.J."/>
            <person name="Karaoz U."/>
            <person name="Brodie E.L."/>
            <person name="Williams K.H."/>
            <person name="Hubbard S.S."/>
            <person name="Banfield J.F."/>
        </authorList>
    </citation>
    <scope>NUCLEOTIDE SEQUENCE [LARGE SCALE GENOMIC DNA]</scope>
</reference>
<dbReference type="GO" id="GO:0009360">
    <property type="term" value="C:DNA polymerase III complex"/>
    <property type="evidence" value="ECO:0007669"/>
    <property type="project" value="InterPro"/>
</dbReference>
<comment type="subunit">
    <text evidence="11">DNA polymerase III contains a core (composed of alpha, epsilon and theta chains) that associates with a tau subunit. This core dimerizes to form the POLIII' complex. PolIII' associates with the gamma complex (composed of gamma, delta, delta', psi and chi chains) and with the beta chain to form the complete DNA polymerase III complex.</text>
</comment>
<name>A0A1F5DQ44_9BACT</name>
<evidence type="ECO:0000256" key="3">
    <source>
        <dbReference type="ARBA" id="ARBA00022695"/>
    </source>
</evidence>
<dbReference type="InterPro" id="IPR003593">
    <property type="entry name" value="AAA+_ATPase"/>
</dbReference>
<keyword evidence="3 11" id="KW-0548">Nucleotidyltransferase</keyword>
<evidence type="ECO:0000256" key="4">
    <source>
        <dbReference type="ARBA" id="ARBA00022705"/>
    </source>
</evidence>
<dbReference type="AlphaFoldDB" id="A0A1F5DQ44"/>
<dbReference type="CDD" id="cd00009">
    <property type="entry name" value="AAA"/>
    <property type="match status" value="1"/>
</dbReference>
<evidence type="ECO:0000256" key="8">
    <source>
        <dbReference type="ARBA" id="ARBA00022840"/>
    </source>
</evidence>
<dbReference type="Pfam" id="PF12169">
    <property type="entry name" value="DNA_pol3_gamma3"/>
    <property type="match status" value="1"/>
</dbReference>
<evidence type="ECO:0000256" key="6">
    <source>
        <dbReference type="ARBA" id="ARBA00022741"/>
    </source>
</evidence>
<evidence type="ECO:0000256" key="7">
    <source>
        <dbReference type="ARBA" id="ARBA00022833"/>
    </source>
</evidence>
<dbReference type="GO" id="GO:0006261">
    <property type="term" value="P:DNA-templated DNA replication"/>
    <property type="evidence" value="ECO:0007669"/>
    <property type="project" value="TreeGrafter"/>
</dbReference>
<keyword evidence="9 11" id="KW-0239">DNA-directed DNA polymerase</keyword>
<dbReference type="InterPro" id="IPR045085">
    <property type="entry name" value="HLD_clamp_pol_III_gamma_tau"/>
</dbReference>
<dbReference type="PANTHER" id="PTHR11669:SF0">
    <property type="entry name" value="PROTEIN STICHEL-LIKE 2"/>
    <property type="match status" value="1"/>
</dbReference>
<dbReference type="NCBIfam" id="TIGR02397">
    <property type="entry name" value="dnaX_nterm"/>
    <property type="match status" value="1"/>
</dbReference>
<dbReference type="Gene3D" id="1.10.8.60">
    <property type="match status" value="1"/>
</dbReference>
<evidence type="ECO:0000313" key="13">
    <source>
        <dbReference type="EMBL" id="OGD57131.1"/>
    </source>
</evidence>
<keyword evidence="2 11" id="KW-0808">Transferase</keyword>
<keyword evidence="8 11" id="KW-0067">ATP-binding</keyword>
<evidence type="ECO:0000259" key="12">
    <source>
        <dbReference type="SMART" id="SM00382"/>
    </source>
</evidence>
<evidence type="ECO:0000256" key="1">
    <source>
        <dbReference type="ARBA" id="ARBA00006360"/>
    </source>
</evidence>